<reference evidence="1" key="1">
    <citation type="submission" date="2018-09" db="EMBL/GenBank/DDBJ databases">
        <title>A genomic encyclopedia of anaerobic methanotrophic archaea.</title>
        <authorList>
            <person name="Skennerton C.T."/>
            <person name="Chadwick G.L."/>
            <person name="Laso-Perez R."/>
            <person name="Leu A.O."/>
            <person name="Speth D.R."/>
            <person name="Yu H."/>
            <person name="Morgan-Lang C."/>
            <person name="Hatzenpichler R."/>
            <person name="Goudeau D."/>
            <person name="Malmstrom R."/>
            <person name="Woyke T."/>
            <person name="Hallam S."/>
            <person name="Tyson G.W."/>
            <person name="Wegener G."/>
            <person name="Boetius A."/>
            <person name="Orphan V.J."/>
        </authorList>
    </citation>
    <scope>NUCLEOTIDE SEQUENCE</scope>
    <source>
        <strain evidence="1">CONS3730D10UFb2</strain>
    </source>
</reference>
<sequence>MHHIKRHILPFTAIVGQEKMKKALILNAINPRIGGVLIRGEKGCAKSTAVRALNDVLPEIKVVINCPFNCNPENMSEMCDVCYERVENGDELKSMIKRTSVVDLPLGATEDRVVGTLNIEKAIKEGIRALEPGILAAANRGILYIDEVNLLDDHVADVLLDAAAMSVNIVEREGVSVGHPSKFILVGTMNPEEGELRPQLLDRFGLQANVESIADVDARVEIVKVAESFENDPDQFKEDYNNSQLELTKRIAVAKSLLFLVTISDDLLKTTAQMCIELGVKTHRAEIVIIRTAKTIAAYDGRTEVTLDDIKEAMELALPHRMRRKPFEPPQLDTDKLDNMMKEKQEQKQEQKPQEQEQKDDNPKEHKEKPEHKHDQGSKPQQEPHDPQKSKDDGSPSQQSDSVFGIGDPIDVSQLRPKERRDRIHRRKTSGRRIPTLARYTHGRYARHTLPQGKPVDIAIDATIYAAAPHQKDRGAGMPGKNALIVNDQDIREKIRVTKISTATLFVVDASGSMGASNRMESTKGAVMSLLLDSYQKRDRIGMVAFKGNDADVLLPLCSSVDLAFERLSELPTGGKTPLSAGLSKGLNLLLGEKRKNEETIPIMVLISDGRANVPVHSDESVDIKNEVLEIAEEARSAGIHVIIIDTESVTGSFVKMQLGYCQEIARRAGGRYFSIDRLSSGQVHDIVVHEQEFVMELHSKAGA</sequence>
<protein>
    <submittedName>
        <fullName evidence="1">Cobaltochelatase</fullName>
    </submittedName>
</protein>
<gene>
    <name evidence="1" type="ORF">C5S46_02960</name>
</gene>
<evidence type="ECO:0000313" key="1">
    <source>
        <dbReference type="EMBL" id="TKY91991.1"/>
    </source>
</evidence>
<accession>A0AC61SBE9</accession>
<dbReference type="Proteomes" id="UP000315423">
    <property type="component" value="Unassembled WGS sequence"/>
</dbReference>
<comment type="caution">
    <text evidence="1">The sequence shown here is derived from an EMBL/GenBank/DDBJ whole genome shotgun (WGS) entry which is preliminary data.</text>
</comment>
<evidence type="ECO:0000313" key="2">
    <source>
        <dbReference type="Proteomes" id="UP000315423"/>
    </source>
</evidence>
<dbReference type="EMBL" id="QYBA01000094">
    <property type="protein sequence ID" value="TKY91991.1"/>
    <property type="molecule type" value="Genomic_DNA"/>
</dbReference>
<organism evidence="1 2">
    <name type="scientific">Candidatus Methanomarinus sp</name>
    <dbReference type="NCBI Taxonomy" id="3386244"/>
    <lineage>
        <taxon>Archaea</taxon>
        <taxon>Methanobacteriati</taxon>
        <taxon>Methanobacteriota</taxon>
        <taxon>Stenosarchaea group</taxon>
        <taxon>Methanomicrobia</taxon>
        <taxon>Methanosarcinales</taxon>
        <taxon>ANME-2 cluster</taxon>
        <taxon>Candidatus Methanocomedenaceae</taxon>
        <taxon>Candidatus Methanomarinus</taxon>
    </lineage>
</organism>
<proteinExistence type="predicted"/>
<name>A0AC61SBE9_9EURY</name>